<dbReference type="GO" id="GO:0051015">
    <property type="term" value="F:actin filament binding"/>
    <property type="evidence" value="ECO:0000318"/>
    <property type="project" value="GO_Central"/>
</dbReference>
<keyword evidence="6" id="KW-0690">Ribosome biogenesis</keyword>
<dbReference type="InterPro" id="IPR008999">
    <property type="entry name" value="Actin-crosslinking"/>
</dbReference>
<evidence type="ECO:0000313" key="13">
    <source>
        <dbReference type="Proteomes" id="UP000007110"/>
    </source>
</evidence>
<keyword evidence="9" id="KW-0539">Nucleus</keyword>
<reference evidence="13" key="1">
    <citation type="submission" date="2015-02" db="EMBL/GenBank/DDBJ databases">
        <title>Genome sequencing for Strongylocentrotus purpuratus.</title>
        <authorList>
            <person name="Murali S."/>
            <person name="Liu Y."/>
            <person name="Vee V."/>
            <person name="English A."/>
            <person name="Wang M."/>
            <person name="Skinner E."/>
            <person name="Han Y."/>
            <person name="Muzny D.M."/>
            <person name="Worley K.C."/>
            <person name="Gibbs R.A."/>
        </authorList>
    </citation>
    <scope>NUCLEOTIDE SEQUENCE</scope>
</reference>
<evidence type="ECO:0000256" key="10">
    <source>
        <dbReference type="ARBA" id="ARBA00072064"/>
    </source>
</evidence>
<evidence type="ECO:0000256" key="9">
    <source>
        <dbReference type="ARBA" id="ARBA00023242"/>
    </source>
</evidence>
<dbReference type="OMA" id="IEQWEPI"/>
<dbReference type="RefSeq" id="XP_030836463.1">
    <property type="nucleotide sequence ID" value="XM_030980603.1"/>
</dbReference>
<evidence type="ECO:0000256" key="3">
    <source>
        <dbReference type="ARBA" id="ARBA00004604"/>
    </source>
</evidence>
<name>A0A7M7RCY0_STRPU</name>
<evidence type="ECO:0000256" key="4">
    <source>
        <dbReference type="ARBA" id="ARBA00010878"/>
    </source>
</evidence>
<dbReference type="GO" id="GO:0055120">
    <property type="term" value="C:striated muscle dense body"/>
    <property type="evidence" value="ECO:0000318"/>
    <property type="project" value="GO_Central"/>
</dbReference>
<evidence type="ECO:0000256" key="1">
    <source>
        <dbReference type="ARBA" id="ARBA00004408"/>
    </source>
</evidence>
<dbReference type="GO" id="GO:0015030">
    <property type="term" value="C:Cajal body"/>
    <property type="evidence" value="ECO:0007669"/>
    <property type="project" value="UniProtKB-SubCell"/>
</dbReference>
<dbReference type="RefSeq" id="XP_782999.3">
    <property type="nucleotide sequence ID" value="XM_777906.5"/>
</dbReference>
<comment type="subcellular location">
    <subcellularLocation>
        <location evidence="2">Cytoplasm</location>
    </subcellularLocation>
    <subcellularLocation>
        <location evidence="1">Nucleus</location>
        <location evidence="1">Cajal body</location>
    </subcellularLocation>
    <subcellularLocation>
        <location evidence="3">Nucleus</location>
        <location evidence="3">Nucleolus</location>
    </subcellularLocation>
</comment>
<sequence length="266" mass="29797">MSEYTSVKVGKLKLKGSSDRKSSSKKHKKKRKREHEEGGQASSEKTKDAEEHGGWWAVTEFRNIKGNVAIEMGPKTFLFSMDNGLFTLGAPHKTAVEGPAPPEQITAIPMSDTKIAFKSGYGKFLGVDDKKRVVGRSDAMGPRELFEPVFQDGNLAMLAYNNCFVSCNDEGELMATSTKAGPDEMIVIRSDEPLVKKKKDDLPEEGKGDLRECEVSYVKKFQSFQDHRMIINEGERTGLSNAREKGKLHEALLDRREKMKADRYCK</sequence>
<dbReference type="Pfam" id="PF08555">
    <property type="entry name" value="FAM32A"/>
    <property type="match status" value="1"/>
</dbReference>
<organism evidence="12 13">
    <name type="scientific">Strongylocentrotus purpuratus</name>
    <name type="common">Purple sea urchin</name>
    <dbReference type="NCBI Taxonomy" id="7668"/>
    <lineage>
        <taxon>Eukaryota</taxon>
        <taxon>Metazoa</taxon>
        <taxon>Echinodermata</taxon>
        <taxon>Eleutherozoa</taxon>
        <taxon>Echinozoa</taxon>
        <taxon>Echinoidea</taxon>
        <taxon>Euechinoidea</taxon>
        <taxon>Echinacea</taxon>
        <taxon>Camarodonta</taxon>
        <taxon>Echinidea</taxon>
        <taxon>Strongylocentrotidae</taxon>
        <taxon>Strongylocentrotus</taxon>
    </lineage>
</organism>
<dbReference type="InParanoid" id="A0A7M7RCY0"/>
<dbReference type="GO" id="GO:0071013">
    <property type="term" value="C:catalytic step 2 spliceosome"/>
    <property type="evidence" value="ECO:0000318"/>
    <property type="project" value="GO_Central"/>
</dbReference>
<dbReference type="PANTHER" id="PTHR12928">
    <property type="entry name" value="FRG1 PROTEIN"/>
    <property type="match status" value="1"/>
</dbReference>
<dbReference type="CDD" id="cd23338">
    <property type="entry name" value="beta-trefoil_FSCN_FRG1"/>
    <property type="match status" value="1"/>
</dbReference>
<keyword evidence="7" id="KW-0517">Myogenesis</keyword>
<feature type="compositionally biased region" description="Basic residues" evidence="11">
    <location>
        <begin position="23"/>
        <end position="33"/>
    </location>
</feature>
<dbReference type="GO" id="GO:0007517">
    <property type="term" value="P:muscle organ development"/>
    <property type="evidence" value="ECO:0007669"/>
    <property type="project" value="UniProtKB-KW"/>
</dbReference>
<dbReference type="InterPro" id="IPR010414">
    <property type="entry name" value="FRG1"/>
</dbReference>
<dbReference type="GeneID" id="577693"/>
<dbReference type="OrthoDB" id="5539371at2759"/>
<dbReference type="InterPro" id="IPR013865">
    <property type="entry name" value="FAM32A"/>
</dbReference>
<dbReference type="GeneID" id="589065"/>
<dbReference type="FunFam" id="2.80.10.50:FF:000061">
    <property type="entry name" value="Protein FRG1"/>
    <property type="match status" value="1"/>
</dbReference>
<keyword evidence="5" id="KW-0963">Cytoplasm</keyword>
<protein>
    <recommendedName>
        <fullName evidence="10">Protein FRG1 homolog</fullName>
    </recommendedName>
</protein>
<dbReference type="Proteomes" id="UP000007110">
    <property type="component" value="Unassembled WGS sequence"/>
</dbReference>
<evidence type="ECO:0000256" key="5">
    <source>
        <dbReference type="ARBA" id="ARBA00022490"/>
    </source>
</evidence>
<dbReference type="Gene3D" id="2.80.10.50">
    <property type="match status" value="1"/>
</dbReference>
<dbReference type="KEGG" id="spu:589065"/>
<evidence type="ECO:0000256" key="11">
    <source>
        <dbReference type="SAM" id="MobiDB-lite"/>
    </source>
</evidence>
<feature type="region of interest" description="Disordered" evidence="11">
    <location>
        <begin position="1"/>
        <end position="51"/>
    </location>
</feature>
<feature type="compositionally biased region" description="Basic and acidic residues" evidence="11">
    <location>
        <begin position="34"/>
        <end position="51"/>
    </location>
</feature>
<keyword evidence="13" id="KW-1185">Reference proteome</keyword>
<dbReference type="Pfam" id="PF06229">
    <property type="entry name" value="FRG1"/>
    <property type="match status" value="1"/>
</dbReference>
<keyword evidence="8" id="KW-0698">rRNA processing</keyword>
<dbReference type="SUPFAM" id="SSF50405">
    <property type="entry name" value="Actin-crosslinking proteins"/>
    <property type="match status" value="1"/>
</dbReference>
<dbReference type="FunCoup" id="A0A7M7RCY0">
    <property type="interactions" value="1301"/>
</dbReference>
<comment type="similarity">
    <text evidence="4">Belongs to the FRG1 family.</text>
</comment>
<dbReference type="PANTHER" id="PTHR12928:SF0">
    <property type="entry name" value="FSHD REGION GENE 1"/>
    <property type="match status" value="1"/>
</dbReference>
<evidence type="ECO:0000256" key="6">
    <source>
        <dbReference type="ARBA" id="ARBA00022517"/>
    </source>
</evidence>
<evidence type="ECO:0000256" key="8">
    <source>
        <dbReference type="ARBA" id="ARBA00022552"/>
    </source>
</evidence>
<evidence type="ECO:0000313" key="12">
    <source>
        <dbReference type="EnsemblMetazoa" id="XP_782999"/>
    </source>
</evidence>
<dbReference type="KEGG" id="spu:577693"/>
<dbReference type="EnsemblMetazoa" id="XM_030980603">
    <property type="protein sequence ID" value="XP_030836463"/>
    <property type="gene ID" value="LOC589065"/>
</dbReference>
<proteinExistence type="inferred from homology"/>
<accession>A0A7M7RCY0</accession>
<reference evidence="12" key="2">
    <citation type="submission" date="2021-01" db="UniProtKB">
        <authorList>
            <consortium name="EnsemblMetazoa"/>
        </authorList>
    </citation>
    <scope>IDENTIFICATION</scope>
</reference>
<dbReference type="GO" id="GO:0005730">
    <property type="term" value="C:nucleolus"/>
    <property type="evidence" value="ECO:0000318"/>
    <property type="project" value="GO_Central"/>
</dbReference>
<dbReference type="EnsemblMetazoa" id="XM_777906">
    <property type="protein sequence ID" value="XP_782999"/>
    <property type="gene ID" value="LOC577693"/>
</dbReference>
<dbReference type="GO" id="GO:0006364">
    <property type="term" value="P:rRNA processing"/>
    <property type="evidence" value="ECO:0007669"/>
    <property type="project" value="UniProtKB-KW"/>
</dbReference>
<evidence type="ECO:0000256" key="2">
    <source>
        <dbReference type="ARBA" id="ARBA00004496"/>
    </source>
</evidence>
<dbReference type="AlphaFoldDB" id="A0A7M7RCY0"/>
<evidence type="ECO:0000256" key="7">
    <source>
        <dbReference type="ARBA" id="ARBA00022541"/>
    </source>
</evidence>